<keyword evidence="9" id="KW-0732">Signal</keyword>
<feature type="chain" id="PRO_5044222741" evidence="9">
    <location>
        <begin position="20"/>
        <end position="422"/>
    </location>
</feature>
<comment type="caution">
    <text evidence="10">The sequence shown here is derived from an EMBL/GenBank/DDBJ whole genome shotgun (WGS) entry which is preliminary data.</text>
</comment>
<evidence type="ECO:0000256" key="4">
    <source>
        <dbReference type="ARBA" id="ARBA00022723"/>
    </source>
</evidence>
<dbReference type="Gene3D" id="1.10.600.10">
    <property type="entry name" value="Farnesyl Diphosphate Synthase"/>
    <property type="match status" value="1"/>
</dbReference>
<name>A0AB34IX83_PRYPA</name>
<organism evidence="10 11">
    <name type="scientific">Prymnesium parvum</name>
    <name type="common">Toxic golden alga</name>
    <dbReference type="NCBI Taxonomy" id="97485"/>
    <lineage>
        <taxon>Eukaryota</taxon>
        <taxon>Haptista</taxon>
        <taxon>Haptophyta</taxon>
        <taxon>Prymnesiophyceae</taxon>
        <taxon>Prymnesiales</taxon>
        <taxon>Prymnesiaceae</taxon>
        <taxon>Prymnesium</taxon>
    </lineage>
</organism>
<evidence type="ECO:0000256" key="3">
    <source>
        <dbReference type="ARBA" id="ARBA00022679"/>
    </source>
</evidence>
<dbReference type="GO" id="GO:0046872">
    <property type="term" value="F:metal ion binding"/>
    <property type="evidence" value="ECO:0007669"/>
    <property type="project" value="UniProtKB-KW"/>
</dbReference>
<dbReference type="GO" id="GO:0004659">
    <property type="term" value="F:prenyltransferase activity"/>
    <property type="evidence" value="ECO:0007669"/>
    <property type="project" value="InterPro"/>
</dbReference>
<feature type="signal peptide" evidence="9">
    <location>
        <begin position="1"/>
        <end position="19"/>
    </location>
</feature>
<keyword evidence="5" id="KW-0460">Magnesium</keyword>
<dbReference type="PANTHER" id="PTHR12001:SF69">
    <property type="entry name" value="ALL TRANS-POLYPRENYL-DIPHOSPHATE SYNTHASE PDSS1"/>
    <property type="match status" value="1"/>
</dbReference>
<dbReference type="PROSITE" id="PS00444">
    <property type="entry name" value="POLYPRENYL_SYNTHASE_2"/>
    <property type="match status" value="1"/>
</dbReference>
<dbReference type="PROSITE" id="PS00723">
    <property type="entry name" value="POLYPRENYL_SYNTHASE_1"/>
    <property type="match status" value="1"/>
</dbReference>
<evidence type="ECO:0000256" key="7">
    <source>
        <dbReference type="RuleBase" id="RU004466"/>
    </source>
</evidence>
<dbReference type="GO" id="GO:0008299">
    <property type="term" value="P:isoprenoid biosynthetic process"/>
    <property type="evidence" value="ECO:0007669"/>
    <property type="project" value="UniProtKB-KW"/>
</dbReference>
<dbReference type="GO" id="GO:1990234">
    <property type="term" value="C:transferase complex"/>
    <property type="evidence" value="ECO:0007669"/>
    <property type="project" value="TreeGrafter"/>
</dbReference>
<comment type="similarity">
    <text evidence="2 7">Belongs to the FPP/GGPP synthase family.</text>
</comment>
<keyword evidence="3 7" id="KW-0808">Transferase</keyword>
<evidence type="ECO:0000256" key="9">
    <source>
        <dbReference type="SAM" id="SignalP"/>
    </source>
</evidence>
<dbReference type="Pfam" id="PF00348">
    <property type="entry name" value="polyprenyl_synt"/>
    <property type="match status" value="1"/>
</dbReference>
<dbReference type="InterPro" id="IPR000092">
    <property type="entry name" value="Polyprenyl_synt"/>
</dbReference>
<feature type="region of interest" description="Disordered" evidence="8">
    <location>
        <begin position="32"/>
        <end position="55"/>
    </location>
</feature>
<evidence type="ECO:0000256" key="1">
    <source>
        <dbReference type="ARBA" id="ARBA00001946"/>
    </source>
</evidence>
<gene>
    <name evidence="10" type="ORF">AB1Y20_007514</name>
</gene>
<evidence type="ECO:0000256" key="2">
    <source>
        <dbReference type="ARBA" id="ARBA00006706"/>
    </source>
</evidence>
<keyword evidence="11" id="KW-1185">Reference proteome</keyword>
<evidence type="ECO:0000256" key="5">
    <source>
        <dbReference type="ARBA" id="ARBA00022842"/>
    </source>
</evidence>
<keyword evidence="6" id="KW-0414">Isoprene biosynthesis</keyword>
<evidence type="ECO:0000313" key="11">
    <source>
        <dbReference type="Proteomes" id="UP001515480"/>
    </source>
</evidence>
<dbReference type="CDD" id="cd00685">
    <property type="entry name" value="Trans_IPPS_HT"/>
    <property type="match status" value="1"/>
</dbReference>
<dbReference type="Proteomes" id="UP001515480">
    <property type="component" value="Unassembled WGS sequence"/>
</dbReference>
<accession>A0AB34IX83</accession>
<dbReference type="EMBL" id="JBGBPQ010000017">
    <property type="protein sequence ID" value="KAL1507909.1"/>
    <property type="molecule type" value="Genomic_DNA"/>
</dbReference>
<dbReference type="GO" id="GO:0006744">
    <property type="term" value="P:ubiquinone biosynthetic process"/>
    <property type="evidence" value="ECO:0007669"/>
    <property type="project" value="TreeGrafter"/>
</dbReference>
<dbReference type="InterPro" id="IPR033749">
    <property type="entry name" value="Polyprenyl_synt_CS"/>
</dbReference>
<dbReference type="AlphaFoldDB" id="A0AB34IX83"/>
<sequence length="422" mass="45456">MLPLRRVLLLLAALPAGTAVSVPQRVVGTSDAMSGRVSPLARSRSGQARVAEPPRDVVEDSKTEEIVQELNRVSLSHHRCHNIETDPAPSIDPFKLVAADIAPLSSQVADGLKASDPVLTSSAQHFFGSGRTREGKRVRPVIVLLMGNATAARDASEEELDAAFERQQRLAAITEMIHTASLIHDDVLDAADTRRGGSAVHRMYSNKAAVLSGDFLLARASIALAKLGHTQVTQEMAKSLEALVQGEIMQLKSTAEERLSLEYYLTKSYCKTASLMAFSCKSSALLSGYDIKDSVTVAAEKFGYHFGLAFQIIDDLLDFTADADTLGKPGLQDMALGLSTAPVLYAAEERPELKEIIARKFGGEGDVLRAFNLVLDSEGLARTKQLAMFHSQAAVDACCSLPPSECRDGLIRLCHIVLSRSS</sequence>
<dbReference type="SUPFAM" id="SSF48576">
    <property type="entry name" value="Terpenoid synthases"/>
    <property type="match status" value="1"/>
</dbReference>
<proteinExistence type="inferred from homology"/>
<evidence type="ECO:0000256" key="8">
    <source>
        <dbReference type="SAM" id="MobiDB-lite"/>
    </source>
</evidence>
<dbReference type="PANTHER" id="PTHR12001">
    <property type="entry name" value="GERANYLGERANYL PYROPHOSPHATE SYNTHASE"/>
    <property type="match status" value="1"/>
</dbReference>
<reference evidence="10 11" key="1">
    <citation type="journal article" date="2024" name="Science">
        <title>Giant polyketide synthase enzymes in the biosynthesis of giant marine polyether toxins.</title>
        <authorList>
            <person name="Fallon T.R."/>
            <person name="Shende V.V."/>
            <person name="Wierzbicki I.H."/>
            <person name="Pendleton A.L."/>
            <person name="Watervoot N.F."/>
            <person name="Auber R.P."/>
            <person name="Gonzalez D.J."/>
            <person name="Wisecaver J.H."/>
            <person name="Moore B.S."/>
        </authorList>
    </citation>
    <scope>NUCLEOTIDE SEQUENCE [LARGE SCALE GENOMIC DNA]</scope>
    <source>
        <strain evidence="10 11">12B1</strain>
    </source>
</reference>
<protein>
    <submittedName>
        <fullName evidence="10">Uncharacterized protein</fullName>
    </submittedName>
</protein>
<evidence type="ECO:0000256" key="6">
    <source>
        <dbReference type="ARBA" id="ARBA00023229"/>
    </source>
</evidence>
<dbReference type="InterPro" id="IPR008949">
    <property type="entry name" value="Isoprenoid_synthase_dom_sf"/>
</dbReference>
<keyword evidence="4" id="KW-0479">Metal-binding</keyword>
<comment type="cofactor">
    <cofactor evidence="1">
        <name>Mg(2+)</name>
        <dbReference type="ChEBI" id="CHEBI:18420"/>
    </cofactor>
</comment>
<dbReference type="SFLD" id="SFLDS00005">
    <property type="entry name" value="Isoprenoid_Synthase_Type_I"/>
    <property type="match status" value="1"/>
</dbReference>
<evidence type="ECO:0000313" key="10">
    <source>
        <dbReference type="EMBL" id="KAL1507909.1"/>
    </source>
</evidence>